<sequence>MAKVAWSDVCRPLEEGGQGIRALHPLNKGLMCKHLWDVVQHNNESIWITWIYQYQLKRSTVCTANPNTGSWNWRKILRLRNKLIDHIRCTVGTGTTLTVWQDPWHPFGVLIHQFPRGLRVTGIPLEAQLSVVIQNGAWN</sequence>
<reference evidence="1" key="1">
    <citation type="submission" date="2020-06" db="EMBL/GenBank/DDBJ databases">
        <authorList>
            <person name="Li T."/>
            <person name="Hu X."/>
            <person name="Zhang T."/>
            <person name="Song X."/>
            <person name="Zhang H."/>
            <person name="Dai N."/>
            <person name="Sheng W."/>
            <person name="Hou X."/>
            <person name="Wei L."/>
        </authorList>
    </citation>
    <scope>NUCLEOTIDE SEQUENCE</scope>
    <source>
        <strain evidence="1">KEN1</strain>
        <tissue evidence="1">Leaf</tissue>
    </source>
</reference>
<protein>
    <submittedName>
        <fullName evidence="1">Ribonuclease H protein</fullName>
    </submittedName>
</protein>
<accession>A0AAW2WTD5</accession>
<dbReference type="EMBL" id="JACGWN010000007">
    <property type="protein sequence ID" value="KAL0444695.1"/>
    <property type="molecule type" value="Genomic_DNA"/>
</dbReference>
<reference evidence="1" key="2">
    <citation type="journal article" date="2024" name="Plant">
        <title>Genomic evolution and insights into agronomic trait innovations of Sesamum species.</title>
        <authorList>
            <person name="Miao H."/>
            <person name="Wang L."/>
            <person name="Qu L."/>
            <person name="Liu H."/>
            <person name="Sun Y."/>
            <person name="Le M."/>
            <person name="Wang Q."/>
            <person name="Wei S."/>
            <person name="Zheng Y."/>
            <person name="Lin W."/>
            <person name="Duan Y."/>
            <person name="Cao H."/>
            <person name="Xiong S."/>
            <person name="Wang X."/>
            <person name="Wei L."/>
            <person name="Li C."/>
            <person name="Ma Q."/>
            <person name="Ju M."/>
            <person name="Zhao R."/>
            <person name="Li G."/>
            <person name="Mu C."/>
            <person name="Tian Q."/>
            <person name="Mei H."/>
            <person name="Zhang T."/>
            <person name="Gao T."/>
            <person name="Zhang H."/>
        </authorList>
    </citation>
    <scope>NUCLEOTIDE SEQUENCE</scope>
    <source>
        <strain evidence="1">KEN1</strain>
    </source>
</reference>
<name>A0AAW2WTD5_9LAMI</name>
<organism evidence="1">
    <name type="scientific">Sesamum latifolium</name>
    <dbReference type="NCBI Taxonomy" id="2727402"/>
    <lineage>
        <taxon>Eukaryota</taxon>
        <taxon>Viridiplantae</taxon>
        <taxon>Streptophyta</taxon>
        <taxon>Embryophyta</taxon>
        <taxon>Tracheophyta</taxon>
        <taxon>Spermatophyta</taxon>
        <taxon>Magnoliopsida</taxon>
        <taxon>eudicotyledons</taxon>
        <taxon>Gunneridae</taxon>
        <taxon>Pentapetalae</taxon>
        <taxon>asterids</taxon>
        <taxon>lamiids</taxon>
        <taxon>Lamiales</taxon>
        <taxon>Pedaliaceae</taxon>
        <taxon>Sesamum</taxon>
    </lineage>
</organism>
<evidence type="ECO:0000313" key="1">
    <source>
        <dbReference type="EMBL" id="KAL0444695.1"/>
    </source>
</evidence>
<proteinExistence type="predicted"/>
<dbReference type="AlphaFoldDB" id="A0AAW2WTD5"/>
<gene>
    <name evidence="1" type="ORF">Slati_2192200</name>
</gene>
<comment type="caution">
    <text evidence="1">The sequence shown here is derived from an EMBL/GenBank/DDBJ whole genome shotgun (WGS) entry which is preliminary data.</text>
</comment>